<feature type="region of interest" description="Disordered" evidence="1">
    <location>
        <begin position="82"/>
        <end position="108"/>
    </location>
</feature>
<evidence type="ECO:0000313" key="2">
    <source>
        <dbReference type="EMBL" id="CAI9169277.1"/>
    </source>
</evidence>
<reference evidence="2" key="1">
    <citation type="submission" date="2023-04" db="EMBL/GenBank/DDBJ databases">
        <authorList>
            <consortium name="ELIXIR-Norway"/>
        </authorList>
    </citation>
    <scope>NUCLEOTIDE SEQUENCE [LARGE SCALE GENOMIC DNA]</scope>
</reference>
<feature type="compositionally biased region" description="Polar residues" evidence="1">
    <location>
        <begin position="28"/>
        <end position="40"/>
    </location>
</feature>
<name>A0ABN8Z5V1_RANTA</name>
<sequence length="108" mass="11575">MNRVGSVRNSKETNMAELKWMRVRSPRSGPSAQTLSTVSQEAPPPRKSHLNCSSHGPEAEMAASHCPWGLEPLACRSHREVRSAGLHDGPRTLKGLPTAPGPAAVPYG</sequence>
<evidence type="ECO:0000256" key="1">
    <source>
        <dbReference type="SAM" id="MobiDB-lite"/>
    </source>
</evidence>
<keyword evidence="3" id="KW-1185">Reference proteome</keyword>
<feature type="region of interest" description="Disordered" evidence="1">
    <location>
        <begin position="1"/>
        <end position="60"/>
    </location>
</feature>
<dbReference type="EMBL" id="OX459965">
    <property type="protein sequence ID" value="CAI9169277.1"/>
    <property type="molecule type" value="Genomic_DNA"/>
</dbReference>
<organism evidence="2 3">
    <name type="scientific">Rangifer tarandus platyrhynchus</name>
    <name type="common">Svalbard reindeer</name>
    <dbReference type="NCBI Taxonomy" id="3082113"/>
    <lineage>
        <taxon>Eukaryota</taxon>
        <taxon>Metazoa</taxon>
        <taxon>Chordata</taxon>
        <taxon>Craniata</taxon>
        <taxon>Vertebrata</taxon>
        <taxon>Euteleostomi</taxon>
        <taxon>Mammalia</taxon>
        <taxon>Eutheria</taxon>
        <taxon>Laurasiatheria</taxon>
        <taxon>Artiodactyla</taxon>
        <taxon>Ruminantia</taxon>
        <taxon>Pecora</taxon>
        <taxon>Cervidae</taxon>
        <taxon>Odocoileinae</taxon>
        <taxon>Rangifer</taxon>
    </lineage>
</organism>
<evidence type="ECO:0000313" key="3">
    <source>
        <dbReference type="Proteomes" id="UP001176941"/>
    </source>
</evidence>
<gene>
    <name evidence="2" type="ORF">MRATA1EN1_LOCUS18239</name>
</gene>
<accession>A0ABN8Z5V1</accession>
<protein>
    <submittedName>
        <fullName evidence="2">Uncharacterized protein</fullName>
    </submittedName>
</protein>
<dbReference type="Proteomes" id="UP001176941">
    <property type="component" value="Chromosome 29"/>
</dbReference>
<proteinExistence type="predicted"/>